<dbReference type="KEGG" id="halh:HTSR_0864"/>
<accession>A0A1D8S3W5</accession>
<sequence length="558" mass="63748">MPLVNFNLSYSDGCCMISKPRRFLEIQRNEGLPTAMRVAFNYISPFSSPTASHLRTLDKRISEFELTDPKGVVLLPMIPGWYGTSGYRQAVLGHAFKIRGYKPVFLVNDAKFPICLGQMVEADNKQCKEECVQTPEQIAEYFNTDIEYLTSHLQRTQKEYYDIVDEQSAPNLVYEDHNLTPFITSSLRRHFKRYTLDFSKPDHKARWRDFAVDAMMLKDGTDAVLSKYDVKTIIGFEETYIQGGLPLSCGEREGITGYSIDWGYKPQDLLFGKTNNRQYLALFSDSKLLQNVVETELSASEIDAIEETMTQRMEGVNTKSDYVSFDHSSIDLGGYDIAVGLFTNLIWDASLEAKEGAYSDPFEWLQTTLDWFESQPNKLLIIKTHPAETLEGRHGTNQPVAEWIYDYCGQLSENVILLEPDADVNPYEMISDIDVGIVYNSVIGLEMAYEGIPVIVAGDPHYRDLGFTHDATNPDDYTEYLDGLSHGFDTSSTERLSQRYAHYFFERKHIPVEFYESEGTYSRKKYPVTHDELAGEPYETIVQQMIEGESVYLTRAKN</sequence>
<evidence type="ECO:0000313" key="2">
    <source>
        <dbReference type="Proteomes" id="UP000185608"/>
    </source>
</evidence>
<dbReference type="Pfam" id="PF05159">
    <property type="entry name" value="Capsule_synth"/>
    <property type="match status" value="1"/>
</dbReference>
<dbReference type="AlphaFoldDB" id="A0A1D8S3W5"/>
<gene>
    <name evidence="1" type="ORF">HTSR_0864</name>
</gene>
<dbReference type="GO" id="GO:0015774">
    <property type="term" value="P:polysaccharide transport"/>
    <property type="evidence" value="ECO:0007669"/>
    <property type="project" value="InterPro"/>
</dbReference>
<protein>
    <submittedName>
        <fullName evidence="1">Capsule polysaccharide biosynthesis protein</fullName>
    </submittedName>
</protein>
<reference evidence="1 2" key="1">
    <citation type="submission" date="2016-06" db="EMBL/GenBank/DDBJ databases">
        <title>Discovery of anaerobic lithoheterotrophic haloarchaeon capable of sulfur respiration by hydrogen and formate.</title>
        <authorList>
            <person name="Sorokin D.Y."/>
            <person name="Kublanov I.V."/>
            <person name="Roman P."/>
            <person name="Sinninghe Damste J.S."/>
            <person name="Golyshin P.N."/>
            <person name="Rojo D."/>
            <person name="Ciordia S."/>
            <person name="Mena Md.C."/>
            <person name="Ferrer M."/>
            <person name="Smedile F."/>
            <person name="Messina E."/>
            <person name="La Cono V."/>
            <person name="Yakimov M.M."/>
        </authorList>
    </citation>
    <scope>NUCLEOTIDE SEQUENCE [LARGE SCALE GENOMIC DNA]</scope>
    <source>
        <strain evidence="1 2">HTSR1</strain>
    </source>
</reference>
<name>A0A1D8S3W5_9EURY</name>
<dbReference type="InterPro" id="IPR007833">
    <property type="entry name" value="Capsule_polysaccharide_synth"/>
</dbReference>
<proteinExistence type="predicted"/>
<dbReference type="GO" id="GO:0000271">
    <property type="term" value="P:polysaccharide biosynthetic process"/>
    <property type="evidence" value="ECO:0007669"/>
    <property type="project" value="InterPro"/>
</dbReference>
<organism evidence="1 2">
    <name type="scientific">Halodesulfurarchaeum formicicum</name>
    <dbReference type="NCBI Taxonomy" id="1873524"/>
    <lineage>
        <taxon>Archaea</taxon>
        <taxon>Methanobacteriati</taxon>
        <taxon>Methanobacteriota</taxon>
        <taxon>Stenosarchaea group</taxon>
        <taxon>Halobacteria</taxon>
        <taxon>Halobacteriales</taxon>
        <taxon>Halobacteriaceae</taxon>
        <taxon>Halodesulfurarchaeum</taxon>
    </lineage>
</organism>
<dbReference type="Proteomes" id="UP000185608">
    <property type="component" value="Chromosome"/>
</dbReference>
<evidence type="ECO:0000313" key="1">
    <source>
        <dbReference type="EMBL" id="AOW80049.1"/>
    </source>
</evidence>
<dbReference type="EMBL" id="CP016070">
    <property type="protein sequence ID" value="AOW80049.1"/>
    <property type="molecule type" value="Genomic_DNA"/>
</dbReference>